<dbReference type="RefSeq" id="WP_241041112.1">
    <property type="nucleotide sequence ID" value="NZ_BAAAJF010000063.1"/>
</dbReference>
<protein>
    <submittedName>
        <fullName evidence="6">Helix-turn-helix transcriptional regulator</fullName>
    </submittedName>
</protein>
<feature type="region of interest" description="Disordered" evidence="4">
    <location>
        <begin position="141"/>
        <end position="169"/>
    </location>
</feature>
<dbReference type="SUPFAM" id="SSF46894">
    <property type="entry name" value="C-terminal effector domain of the bipartite response regulators"/>
    <property type="match status" value="1"/>
</dbReference>
<keyword evidence="7" id="KW-1185">Reference proteome</keyword>
<dbReference type="EMBL" id="JAKXMK010000031">
    <property type="protein sequence ID" value="MCH6170307.1"/>
    <property type="molecule type" value="Genomic_DNA"/>
</dbReference>
<evidence type="ECO:0000313" key="7">
    <source>
        <dbReference type="Proteomes" id="UP001299970"/>
    </source>
</evidence>
<dbReference type="InterPro" id="IPR016032">
    <property type="entry name" value="Sig_transdc_resp-reg_C-effctor"/>
</dbReference>
<accession>A0ABS9TP44</accession>
<dbReference type="PANTHER" id="PTHR44688">
    <property type="entry name" value="DNA-BINDING TRANSCRIPTIONAL ACTIVATOR DEVR_DOSR"/>
    <property type="match status" value="1"/>
</dbReference>
<dbReference type="Proteomes" id="UP001299970">
    <property type="component" value="Unassembled WGS sequence"/>
</dbReference>
<keyword evidence="3" id="KW-0804">Transcription</keyword>
<evidence type="ECO:0000313" key="6">
    <source>
        <dbReference type="EMBL" id="MCH6170307.1"/>
    </source>
</evidence>
<reference evidence="6 7" key="1">
    <citation type="submission" date="2022-03" db="EMBL/GenBank/DDBJ databases">
        <title>Pseudonocardia alaer sp. nov., a novel actinomycete isolated from reed forest soil.</title>
        <authorList>
            <person name="Wang L."/>
        </authorList>
    </citation>
    <scope>NUCLEOTIDE SEQUENCE [LARGE SCALE GENOMIC DNA]</scope>
    <source>
        <strain evidence="6 7">Y-16303</strain>
    </source>
</reference>
<evidence type="ECO:0000256" key="4">
    <source>
        <dbReference type="SAM" id="MobiDB-lite"/>
    </source>
</evidence>
<dbReference type="Gene3D" id="1.10.10.10">
    <property type="entry name" value="Winged helix-like DNA-binding domain superfamily/Winged helix DNA-binding domain"/>
    <property type="match status" value="1"/>
</dbReference>
<evidence type="ECO:0000259" key="5">
    <source>
        <dbReference type="PROSITE" id="PS50043"/>
    </source>
</evidence>
<keyword evidence="1" id="KW-0805">Transcription regulation</keyword>
<dbReference type="SMART" id="SM00421">
    <property type="entry name" value="HTH_LUXR"/>
    <property type="match status" value="1"/>
</dbReference>
<evidence type="ECO:0000256" key="2">
    <source>
        <dbReference type="ARBA" id="ARBA00023125"/>
    </source>
</evidence>
<name>A0ABS9TP44_9PSEU</name>
<gene>
    <name evidence="6" type="ORF">MMF94_31790</name>
</gene>
<sequence length="169" mass="18486">MTSSGAVSTARSPSRTIPRWPFDFARVRLAYGERLRRIRATADARLQLAAAADIFDQLGARPWSDRAYSELRATGISKPRRALSEPPALTPKEREIAELASSGLTNKQIGERLFLSHRTVGAHPYQIYPKLGIVSRAALRDALAPPPEHPHTEDGSPSARRPPADGKAC</sequence>
<evidence type="ECO:0000256" key="3">
    <source>
        <dbReference type="ARBA" id="ARBA00023163"/>
    </source>
</evidence>
<dbReference type="PANTHER" id="PTHR44688:SF16">
    <property type="entry name" value="DNA-BINDING TRANSCRIPTIONAL ACTIVATOR DEVR_DOSR"/>
    <property type="match status" value="1"/>
</dbReference>
<dbReference type="Pfam" id="PF00196">
    <property type="entry name" value="GerE"/>
    <property type="match status" value="1"/>
</dbReference>
<keyword evidence="2" id="KW-0238">DNA-binding</keyword>
<dbReference type="InterPro" id="IPR036388">
    <property type="entry name" value="WH-like_DNA-bd_sf"/>
</dbReference>
<comment type="caution">
    <text evidence="6">The sequence shown here is derived from an EMBL/GenBank/DDBJ whole genome shotgun (WGS) entry which is preliminary data.</text>
</comment>
<organism evidence="6 7">
    <name type="scientific">Pseudonocardia alaniniphila</name>
    <dbReference type="NCBI Taxonomy" id="75291"/>
    <lineage>
        <taxon>Bacteria</taxon>
        <taxon>Bacillati</taxon>
        <taxon>Actinomycetota</taxon>
        <taxon>Actinomycetes</taxon>
        <taxon>Pseudonocardiales</taxon>
        <taxon>Pseudonocardiaceae</taxon>
        <taxon>Pseudonocardia</taxon>
    </lineage>
</organism>
<dbReference type="PROSITE" id="PS50043">
    <property type="entry name" value="HTH_LUXR_2"/>
    <property type="match status" value="1"/>
</dbReference>
<evidence type="ECO:0000256" key="1">
    <source>
        <dbReference type="ARBA" id="ARBA00023015"/>
    </source>
</evidence>
<dbReference type="PRINTS" id="PR00038">
    <property type="entry name" value="HTHLUXR"/>
</dbReference>
<feature type="domain" description="HTH luxR-type" evidence="5">
    <location>
        <begin position="82"/>
        <end position="147"/>
    </location>
</feature>
<dbReference type="InterPro" id="IPR000792">
    <property type="entry name" value="Tscrpt_reg_LuxR_C"/>
</dbReference>
<proteinExistence type="predicted"/>
<dbReference type="CDD" id="cd06170">
    <property type="entry name" value="LuxR_C_like"/>
    <property type="match status" value="1"/>
</dbReference>